<comment type="caution">
    <text evidence="2">The sequence shown here is derived from an EMBL/GenBank/DDBJ whole genome shotgun (WGS) entry which is preliminary data.</text>
</comment>
<feature type="region of interest" description="Disordered" evidence="1">
    <location>
        <begin position="1"/>
        <end position="65"/>
    </location>
</feature>
<accession>A0A4Z2E2K5</accession>
<dbReference type="Proteomes" id="UP000314294">
    <property type="component" value="Unassembled WGS sequence"/>
</dbReference>
<feature type="compositionally biased region" description="Polar residues" evidence="1">
    <location>
        <begin position="1"/>
        <end position="14"/>
    </location>
</feature>
<organism evidence="2 3">
    <name type="scientific">Liparis tanakae</name>
    <name type="common">Tanaka's snailfish</name>
    <dbReference type="NCBI Taxonomy" id="230148"/>
    <lineage>
        <taxon>Eukaryota</taxon>
        <taxon>Metazoa</taxon>
        <taxon>Chordata</taxon>
        <taxon>Craniata</taxon>
        <taxon>Vertebrata</taxon>
        <taxon>Euteleostomi</taxon>
        <taxon>Actinopterygii</taxon>
        <taxon>Neopterygii</taxon>
        <taxon>Teleostei</taxon>
        <taxon>Neoteleostei</taxon>
        <taxon>Acanthomorphata</taxon>
        <taxon>Eupercaria</taxon>
        <taxon>Perciformes</taxon>
        <taxon>Cottioidei</taxon>
        <taxon>Cottales</taxon>
        <taxon>Liparidae</taxon>
        <taxon>Liparis</taxon>
    </lineage>
</organism>
<proteinExistence type="predicted"/>
<protein>
    <submittedName>
        <fullName evidence="2">Uncharacterized protein</fullName>
    </submittedName>
</protein>
<evidence type="ECO:0000313" key="3">
    <source>
        <dbReference type="Proteomes" id="UP000314294"/>
    </source>
</evidence>
<sequence>MRGTRSTRSWGSQRLDSESTMSHEVDPVHRGPAARNQASESQTSHWPEGGDMRQEQPGQWNGLGA</sequence>
<evidence type="ECO:0000256" key="1">
    <source>
        <dbReference type="SAM" id="MobiDB-lite"/>
    </source>
</evidence>
<evidence type="ECO:0000313" key="2">
    <source>
        <dbReference type="EMBL" id="TNN22963.1"/>
    </source>
</evidence>
<feature type="compositionally biased region" description="Basic and acidic residues" evidence="1">
    <location>
        <begin position="15"/>
        <end position="29"/>
    </location>
</feature>
<dbReference type="EMBL" id="SRLO01020323">
    <property type="protein sequence ID" value="TNN22963.1"/>
    <property type="molecule type" value="Genomic_DNA"/>
</dbReference>
<reference evidence="2 3" key="1">
    <citation type="submission" date="2019-03" db="EMBL/GenBank/DDBJ databases">
        <title>First draft genome of Liparis tanakae, snailfish: a comprehensive survey of snailfish specific genes.</title>
        <authorList>
            <person name="Kim W."/>
            <person name="Song I."/>
            <person name="Jeong J.-H."/>
            <person name="Kim D."/>
            <person name="Kim S."/>
            <person name="Ryu S."/>
            <person name="Song J.Y."/>
            <person name="Lee S.K."/>
        </authorList>
    </citation>
    <scope>NUCLEOTIDE SEQUENCE [LARGE SCALE GENOMIC DNA]</scope>
    <source>
        <tissue evidence="2">Muscle</tissue>
    </source>
</reference>
<keyword evidence="3" id="KW-1185">Reference proteome</keyword>
<dbReference type="AlphaFoldDB" id="A0A4Z2E2K5"/>
<name>A0A4Z2E2K5_9TELE</name>
<feature type="compositionally biased region" description="Polar residues" evidence="1">
    <location>
        <begin position="36"/>
        <end position="45"/>
    </location>
</feature>
<gene>
    <name evidence="2" type="ORF">EYF80_066921</name>
</gene>